<keyword evidence="9 14" id="KW-0275">Fatty acid biosynthesis</keyword>
<dbReference type="InterPro" id="IPR016039">
    <property type="entry name" value="Thiolase-like"/>
</dbReference>
<dbReference type="InterPro" id="IPR017568">
    <property type="entry name" value="3-oxoacyl-ACP_synth-2"/>
</dbReference>
<evidence type="ECO:0000256" key="9">
    <source>
        <dbReference type="ARBA" id="ARBA00023160"/>
    </source>
</evidence>
<dbReference type="NCBIfam" id="TIGR03150">
    <property type="entry name" value="fabF"/>
    <property type="match status" value="1"/>
</dbReference>
<accession>A0AAU2V8W3</accession>
<dbReference type="PANTHER" id="PTHR11712:SF336">
    <property type="entry name" value="3-OXOACYL-[ACYL-CARRIER-PROTEIN] SYNTHASE, MITOCHONDRIAL"/>
    <property type="match status" value="1"/>
</dbReference>
<name>A0AAU2V8W3_9ACTN</name>
<comment type="pathway">
    <text evidence="1 14">Lipid metabolism; fatty acid biosynthesis.</text>
</comment>
<dbReference type="EC" id="2.3.1.179" evidence="3 14"/>
<evidence type="ECO:0000256" key="2">
    <source>
        <dbReference type="ARBA" id="ARBA00008467"/>
    </source>
</evidence>
<keyword evidence="8" id="KW-0443">Lipid metabolism</keyword>
<dbReference type="SUPFAM" id="SSF53901">
    <property type="entry name" value="Thiolase-like"/>
    <property type="match status" value="2"/>
</dbReference>
<dbReference type="Gene3D" id="3.40.47.10">
    <property type="match status" value="1"/>
</dbReference>
<evidence type="ECO:0000259" key="17">
    <source>
        <dbReference type="PROSITE" id="PS52004"/>
    </source>
</evidence>
<evidence type="ECO:0000256" key="13">
    <source>
        <dbReference type="ARBA" id="ARBA00047659"/>
    </source>
</evidence>
<dbReference type="AlphaFoldDB" id="A0AAU2V8W3"/>
<comment type="similarity">
    <text evidence="2 14 16">Belongs to the thiolase-like superfamily. Beta-ketoacyl-ACP synthases family.</text>
</comment>
<dbReference type="FunFam" id="3.40.47.10:FF:000018">
    <property type="entry name" value="3-oxoacyl-[acyl-carrier-protein] synthase 2"/>
    <property type="match status" value="1"/>
</dbReference>
<dbReference type="PROSITE" id="PS00606">
    <property type="entry name" value="KS3_1"/>
    <property type="match status" value="1"/>
</dbReference>
<evidence type="ECO:0000256" key="3">
    <source>
        <dbReference type="ARBA" id="ARBA00012356"/>
    </source>
</evidence>
<dbReference type="InterPro" id="IPR020841">
    <property type="entry name" value="PKS_Beta-ketoAc_synthase_dom"/>
</dbReference>
<evidence type="ECO:0000256" key="15">
    <source>
        <dbReference type="PIRSR" id="PIRSR000447-1"/>
    </source>
</evidence>
<comment type="catalytic activity">
    <reaction evidence="12 14">
        <text>(9Z)-hexadecenoyl-[ACP] + malonyl-[ACP] + H(+) = 3-oxo-(11Z)-octadecenoyl-[ACP] + holo-[ACP] + CO2</text>
        <dbReference type="Rhea" id="RHEA:55040"/>
        <dbReference type="Rhea" id="RHEA-COMP:9623"/>
        <dbReference type="Rhea" id="RHEA-COMP:9685"/>
        <dbReference type="Rhea" id="RHEA-COMP:10800"/>
        <dbReference type="Rhea" id="RHEA-COMP:14074"/>
        <dbReference type="ChEBI" id="CHEBI:15378"/>
        <dbReference type="ChEBI" id="CHEBI:16526"/>
        <dbReference type="ChEBI" id="CHEBI:64479"/>
        <dbReference type="ChEBI" id="CHEBI:78449"/>
        <dbReference type="ChEBI" id="CHEBI:83989"/>
        <dbReference type="ChEBI" id="CHEBI:138538"/>
        <dbReference type="EC" id="2.3.1.179"/>
    </reaction>
</comment>
<keyword evidence="6 14" id="KW-0808">Transferase</keyword>
<organism evidence="18">
    <name type="scientific">Streptomyces sp. NBC_00003</name>
    <dbReference type="NCBI Taxonomy" id="2903608"/>
    <lineage>
        <taxon>Bacteria</taxon>
        <taxon>Bacillati</taxon>
        <taxon>Actinomycetota</taxon>
        <taxon>Actinomycetes</taxon>
        <taxon>Kitasatosporales</taxon>
        <taxon>Streptomycetaceae</taxon>
        <taxon>Streptomyces</taxon>
    </lineage>
</organism>
<evidence type="ECO:0000256" key="12">
    <source>
        <dbReference type="ARBA" id="ARBA00047318"/>
    </source>
</evidence>
<dbReference type="Pfam" id="PF02801">
    <property type="entry name" value="Ketoacyl-synt_C"/>
    <property type="match status" value="1"/>
</dbReference>
<dbReference type="InterPro" id="IPR018201">
    <property type="entry name" value="Ketoacyl_synth_AS"/>
</dbReference>
<evidence type="ECO:0000256" key="14">
    <source>
        <dbReference type="PIRNR" id="PIRNR000447"/>
    </source>
</evidence>
<dbReference type="InterPro" id="IPR014030">
    <property type="entry name" value="Ketoacyl_synth_N"/>
</dbReference>
<proteinExistence type="inferred from homology"/>
<dbReference type="GO" id="GO:0004315">
    <property type="term" value="F:3-oxoacyl-[acyl-carrier-protein] synthase activity"/>
    <property type="evidence" value="ECO:0007669"/>
    <property type="project" value="UniProtKB-UniRule"/>
</dbReference>
<dbReference type="CDD" id="cd00834">
    <property type="entry name" value="KAS_I_II"/>
    <property type="match status" value="1"/>
</dbReference>
<reference evidence="18" key="1">
    <citation type="submission" date="2022-10" db="EMBL/GenBank/DDBJ databases">
        <title>The complete genomes of actinobacterial strains from the NBC collection.</title>
        <authorList>
            <person name="Joergensen T.S."/>
            <person name="Alvarez Arevalo M."/>
            <person name="Sterndorff E.B."/>
            <person name="Faurdal D."/>
            <person name="Vuksanovic O."/>
            <person name="Mourched A.-S."/>
            <person name="Charusanti P."/>
            <person name="Shaw S."/>
            <person name="Blin K."/>
            <person name="Weber T."/>
        </authorList>
    </citation>
    <scope>NUCLEOTIDE SEQUENCE</scope>
    <source>
        <strain evidence="18">NBC_00003</strain>
    </source>
</reference>
<dbReference type="SMART" id="SM00825">
    <property type="entry name" value="PKS_KS"/>
    <property type="match status" value="1"/>
</dbReference>
<keyword evidence="5 14" id="KW-0444">Lipid biosynthesis</keyword>
<dbReference type="GO" id="GO:0006633">
    <property type="term" value="P:fatty acid biosynthetic process"/>
    <property type="evidence" value="ECO:0007669"/>
    <property type="project" value="UniProtKB-UniRule"/>
</dbReference>
<evidence type="ECO:0000256" key="11">
    <source>
        <dbReference type="ARBA" id="ARBA00024006"/>
    </source>
</evidence>
<feature type="domain" description="Ketosynthase family 3 (KS3)" evidence="17">
    <location>
        <begin position="9"/>
        <end position="415"/>
    </location>
</feature>
<dbReference type="PROSITE" id="PS52004">
    <property type="entry name" value="KS3_2"/>
    <property type="match status" value="1"/>
</dbReference>
<evidence type="ECO:0000313" key="18">
    <source>
        <dbReference type="EMBL" id="WTW63917.1"/>
    </source>
</evidence>
<comment type="function">
    <text evidence="11 14">Involved in the type II fatty acid elongation cycle. Catalyzes the elongation of a wide range of acyl-ACP by the addition of two carbons from malonyl-ACP to an acyl acceptor. Can efficiently catalyze the conversion of palmitoleoyl-ACP (cis-hexadec-9-enoyl-ACP) to cis-vaccenoyl-ACP (cis-octadec-11-enoyl-ACP), an essential step in the thermal regulation of fatty acid composition.</text>
</comment>
<evidence type="ECO:0000256" key="16">
    <source>
        <dbReference type="RuleBase" id="RU003694"/>
    </source>
</evidence>
<dbReference type="InterPro" id="IPR000794">
    <property type="entry name" value="Beta-ketoacyl_synthase"/>
</dbReference>
<evidence type="ECO:0000256" key="10">
    <source>
        <dbReference type="ARBA" id="ARBA00023315"/>
    </source>
</evidence>
<dbReference type="NCBIfam" id="NF005589">
    <property type="entry name" value="PRK07314.1"/>
    <property type="match status" value="1"/>
</dbReference>
<dbReference type="InterPro" id="IPR014031">
    <property type="entry name" value="Ketoacyl_synth_C"/>
</dbReference>
<keyword evidence="10 14" id="KW-0012">Acyltransferase</keyword>
<evidence type="ECO:0000256" key="4">
    <source>
        <dbReference type="ARBA" id="ARBA00014657"/>
    </source>
</evidence>
<comment type="catalytic activity">
    <reaction evidence="13 14">
        <text>a fatty acyl-[ACP] + malonyl-[ACP] + H(+) = a 3-oxoacyl-[ACP] + holo-[ACP] + CO2</text>
        <dbReference type="Rhea" id="RHEA:22836"/>
        <dbReference type="Rhea" id="RHEA-COMP:9623"/>
        <dbReference type="Rhea" id="RHEA-COMP:9685"/>
        <dbReference type="Rhea" id="RHEA-COMP:9916"/>
        <dbReference type="Rhea" id="RHEA-COMP:14125"/>
        <dbReference type="ChEBI" id="CHEBI:15378"/>
        <dbReference type="ChEBI" id="CHEBI:16526"/>
        <dbReference type="ChEBI" id="CHEBI:64479"/>
        <dbReference type="ChEBI" id="CHEBI:78449"/>
        <dbReference type="ChEBI" id="CHEBI:78776"/>
        <dbReference type="ChEBI" id="CHEBI:138651"/>
    </reaction>
</comment>
<dbReference type="PANTHER" id="PTHR11712">
    <property type="entry name" value="POLYKETIDE SYNTHASE-RELATED"/>
    <property type="match status" value="1"/>
</dbReference>
<evidence type="ECO:0000256" key="6">
    <source>
        <dbReference type="ARBA" id="ARBA00022679"/>
    </source>
</evidence>
<gene>
    <name evidence="18" type="primary">fabF</name>
    <name evidence="18" type="ORF">OG549_26570</name>
</gene>
<protein>
    <recommendedName>
        <fullName evidence="4 14">3-oxoacyl-[acyl-carrier-protein] synthase 2</fullName>
        <ecNumber evidence="3 14">2.3.1.179</ecNumber>
    </recommendedName>
</protein>
<evidence type="ECO:0000256" key="7">
    <source>
        <dbReference type="ARBA" id="ARBA00022832"/>
    </source>
</evidence>
<dbReference type="PIRSF" id="PIRSF000447">
    <property type="entry name" value="KAS_II"/>
    <property type="match status" value="1"/>
</dbReference>
<evidence type="ECO:0000256" key="1">
    <source>
        <dbReference type="ARBA" id="ARBA00005194"/>
    </source>
</evidence>
<keyword evidence="7" id="KW-0276">Fatty acid metabolism</keyword>
<dbReference type="Pfam" id="PF00109">
    <property type="entry name" value="ketoacyl-synt"/>
    <property type="match status" value="1"/>
</dbReference>
<evidence type="ECO:0000256" key="8">
    <source>
        <dbReference type="ARBA" id="ARBA00023098"/>
    </source>
</evidence>
<sequence length="430" mass="44763">MPRQTQRDDRRVVVTGLGVISPVGNTTHDFWTALTEGRSGIKRITRYDADSLPTPLAGEVTGFDPRAYMPNRTARRLDRFAQFGLAAALEAMDGAKLEIGEEAAPRTAVLVGSGYGPGQMTLAGVRALDRGGRRTMTPYLAAGGSVDSASTEIAGHIGARGPSGAMVAACATGATAIGDALRLIRHGYADVVVAGGSDDAVNPLDLAAAANVGALSRSTDPARASRPFDRARDGFVMGAGAGVVVLESAEHAERRGAEILAEVAGYGVTTDAYHSTHPHPEGIAVKRAMVDALADAGARPEDIDYISAHGTSTELNDRIESAAIRDVFGDHAPRVPISSLKSMTGHMIGAAGAVELIATVQAVRTGVLPPTLNCDDPEDSGLDYVPHRARRHPVRTALSNSFGFGGHNAVLVVRAWAPATTSADQQEGQR</sequence>
<dbReference type="EMBL" id="CP108318">
    <property type="protein sequence ID" value="WTW63917.1"/>
    <property type="molecule type" value="Genomic_DNA"/>
</dbReference>
<feature type="active site" description="For beta-ketoacyl synthase activity" evidence="15">
    <location>
        <position position="170"/>
    </location>
</feature>
<evidence type="ECO:0000256" key="5">
    <source>
        <dbReference type="ARBA" id="ARBA00022516"/>
    </source>
</evidence>